<dbReference type="Pfam" id="PF16686">
    <property type="entry name" value="POT1PC"/>
    <property type="match status" value="1"/>
</dbReference>
<keyword evidence="6" id="KW-0779">Telomere</keyword>
<keyword evidence="8" id="KW-0539">Nucleus</keyword>
<dbReference type="GO" id="GO:0010521">
    <property type="term" value="F:telomerase inhibitor activity"/>
    <property type="evidence" value="ECO:0007669"/>
    <property type="project" value="TreeGrafter"/>
</dbReference>
<evidence type="ECO:0000256" key="7">
    <source>
        <dbReference type="ARBA" id="ARBA00023125"/>
    </source>
</evidence>
<dbReference type="AlphaFoldDB" id="A0A3N4HVD9"/>
<feature type="region of interest" description="Disordered" evidence="10">
    <location>
        <begin position="465"/>
        <end position="496"/>
    </location>
</feature>
<keyword evidence="13" id="KW-1185">Reference proteome</keyword>
<dbReference type="InterPro" id="IPR032042">
    <property type="entry name" value="POT1PC"/>
</dbReference>
<comment type="subcellular location">
    <subcellularLocation>
        <location evidence="2">Chromosome</location>
        <location evidence="2">Telomere</location>
    </subcellularLocation>
    <subcellularLocation>
        <location evidence="1">Nucleus</location>
    </subcellularLocation>
</comment>
<dbReference type="STRING" id="1160509.A0A3N4HVD9"/>
<dbReference type="Gene3D" id="2.40.50.140">
    <property type="entry name" value="Nucleic acid-binding proteins"/>
    <property type="match status" value="2"/>
</dbReference>
<evidence type="ECO:0000313" key="13">
    <source>
        <dbReference type="Proteomes" id="UP000275078"/>
    </source>
</evidence>
<dbReference type="SUPFAM" id="SSF50249">
    <property type="entry name" value="Nucleic acid-binding proteins"/>
    <property type="match status" value="2"/>
</dbReference>
<evidence type="ECO:0000256" key="8">
    <source>
        <dbReference type="ARBA" id="ARBA00023242"/>
    </source>
</evidence>
<dbReference type="GO" id="GO:0098505">
    <property type="term" value="F:G-rich strand telomeric DNA binding"/>
    <property type="evidence" value="ECO:0007669"/>
    <property type="project" value="TreeGrafter"/>
</dbReference>
<dbReference type="PANTHER" id="PTHR14513">
    <property type="entry name" value="PROTECTION OF TELOMERES 1"/>
    <property type="match status" value="1"/>
</dbReference>
<dbReference type="GO" id="GO:0000783">
    <property type="term" value="C:nuclear telomere cap complex"/>
    <property type="evidence" value="ECO:0007669"/>
    <property type="project" value="TreeGrafter"/>
</dbReference>
<evidence type="ECO:0000313" key="12">
    <source>
        <dbReference type="EMBL" id="RPA77823.1"/>
    </source>
</evidence>
<dbReference type="OrthoDB" id="2186770at2759"/>
<name>A0A3N4HVD9_ASCIM</name>
<evidence type="ECO:0000256" key="4">
    <source>
        <dbReference type="ARBA" id="ARBA00015253"/>
    </source>
</evidence>
<keyword evidence="7" id="KW-0238">DNA-binding</keyword>
<dbReference type="SMART" id="SM00976">
    <property type="entry name" value="Telo_bind"/>
    <property type="match status" value="1"/>
</dbReference>
<sequence length="646" mass="74794">MPNPTAAPPRYLTIEDINRSLLQEFVYLVAIVVDFREPTQSRSGDWMLTLRLCDRTRSLITTSFTLRYFRSQRSSLPRVRNRGDILIIRRLKITEYDGQILGLAHFNTDTVVLYSEPPHDGAPRTFGSFPAALTPPTRCEPPSTFELQLASDLKQYWSDRGGEIGSLGVNKEVYQQEVRPAIEKRRKFSLVKDLQYNGYYDIAGEVVKTYDGVRSGGWFTLYVSDYTKHPQLYNYDWSKINADVYVEEEYDYTGRGGNGFRPPAVNQGERGWPGPFGRYTIQITLWDSHAAAARGMDLEGNLVLLRNVLVRRNKDENMEGWMNGDKKYPEKVGVEMLKDGGLRKEIRQRKEVCARAFERQKAELEGELLKKREEQEERMRKAKEEEMERLRDVNPNVVCDRIRIPDSDELLPTTMFSEILNIAKIKREQYLNNRYKIYARVIDFLPDSLEEFAVRVTSADRRKRRKLESEVRSESRNPEDTELDDDFEATQANPDVDENGKPVTWEWRFGLVLQDKEGTSIPVVVDNFGAQHLLGMDACDLRKNEVKLAQLRERLFVLWGTVEEHKSKKLDSLALEIEKRKMLKRKASGDQVERDVKAVETKIGEIVGSFESGRWFEGALEEYGVPGDGGNGWKRRWRLQNTRIKF</sequence>
<protein>
    <recommendedName>
        <fullName evidence="4">Protection of telomeres protein 1</fullName>
    </recommendedName>
</protein>
<evidence type="ECO:0000256" key="10">
    <source>
        <dbReference type="SAM" id="MobiDB-lite"/>
    </source>
</evidence>
<evidence type="ECO:0000256" key="3">
    <source>
        <dbReference type="ARBA" id="ARBA00008442"/>
    </source>
</evidence>
<dbReference type="EMBL" id="ML119720">
    <property type="protein sequence ID" value="RPA77823.1"/>
    <property type="molecule type" value="Genomic_DNA"/>
</dbReference>
<dbReference type="GO" id="GO:0016233">
    <property type="term" value="P:telomere capping"/>
    <property type="evidence" value="ECO:0007669"/>
    <property type="project" value="TreeGrafter"/>
</dbReference>
<feature type="coiled-coil region" evidence="9">
    <location>
        <begin position="354"/>
        <end position="393"/>
    </location>
</feature>
<dbReference type="Pfam" id="PF02765">
    <property type="entry name" value="POT1"/>
    <property type="match status" value="1"/>
</dbReference>
<dbReference type="Proteomes" id="UP000275078">
    <property type="component" value="Unassembled WGS sequence"/>
</dbReference>
<dbReference type="InterPro" id="IPR028389">
    <property type="entry name" value="POT1"/>
</dbReference>
<proteinExistence type="inferred from homology"/>
<keyword evidence="5" id="KW-0158">Chromosome</keyword>
<evidence type="ECO:0000256" key="9">
    <source>
        <dbReference type="SAM" id="Coils"/>
    </source>
</evidence>
<evidence type="ECO:0000256" key="2">
    <source>
        <dbReference type="ARBA" id="ARBA00004574"/>
    </source>
</evidence>
<keyword evidence="9" id="KW-0175">Coiled coil</keyword>
<evidence type="ECO:0000256" key="6">
    <source>
        <dbReference type="ARBA" id="ARBA00022895"/>
    </source>
</evidence>
<dbReference type="InterPro" id="IPR011564">
    <property type="entry name" value="Telomer_end-bd_POT1/Cdc13"/>
</dbReference>
<comment type="similarity">
    <text evidence="3">Belongs to the telombin family.</text>
</comment>
<accession>A0A3N4HVD9</accession>
<dbReference type="PANTHER" id="PTHR14513:SF0">
    <property type="entry name" value="PROTECTION OF TELOMERES PROTEIN 1"/>
    <property type="match status" value="1"/>
</dbReference>
<gene>
    <name evidence="12" type="ORF">BJ508DRAFT_416860</name>
</gene>
<dbReference type="InterPro" id="IPR012340">
    <property type="entry name" value="NA-bd_OB-fold"/>
</dbReference>
<feature type="domain" description="Telomeric single stranded DNA binding POT1/Cdc13" evidence="11">
    <location>
        <begin position="11"/>
        <end position="159"/>
    </location>
</feature>
<reference evidence="12 13" key="1">
    <citation type="journal article" date="2018" name="Nat. Ecol. Evol.">
        <title>Pezizomycetes genomes reveal the molecular basis of ectomycorrhizal truffle lifestyle.</title>
        <authorList>
            <person name="Murat C."/>
            <person name="Payen T."/>
            <person name="Noel B."/>
            <person name="Kuo A."/>
            <person name="Morin E."/>
            <person name="Chen J."/>
            <person name="Kohler A."/>
            <person name="Krizsan K."/>
            <person name="Balestrini R."/>
            <person name="Da Silva C."/>
            <person name="Montanini B."/>
            <person name="Hainaut M."/>
            <person name="Levati E."/>
            <person name="Barry K.W."/>
            <person name="Belfiori B."/>
            <person name="Cichocki N."/>
            <person name="Clum A."/>
            <person name="Dockter R.B."/>
            <person name="Fauchery L."/>
            <person name="Guy J."/>
            <person name="Iotti M."/>
            <person name="Le Tacon F."/>
            <person name="Lindquist E.A."/>
            <person name="Lipzen A."/>
            <person name="Malagnac F."/>
            <person name="Mello A."/>
            <person name="Molinier V."/>
            <person name="Miyauchi S."/>
            <person name="Poulain J."/>
            <person name="Riccioni C."/>
            <person name="Rubini A."/>
            <person name="Sitrit Y."/>
            <person name="Splivallo R."/>
            <person name="Traeger S."/>
            <person name="Wang M."/>
            <person name="Zifcakova L."/>
            <person name="Wipf D."/>
            <person name="Zambonelli A."/>
            <person name="Paolocci F."/>
            <person name="Nowrousian M."/>
            <person name="Ottonello S."/>
            <person name="Baldrian P."/>
            <person name="Spatafora J.W."/>
            <person name="Henrissat B."/>
            <person name="Nagy L.G."/>
            <person name="Aury J.M."/>
            <person name="Wincker P."/>
            <person name="Grigoriev I.V."/>
            <person name="Bonfante P."/>
            <person name="Martin F.M."/>
        </authorList>
    </citation>
    <scope>NUCLEOTIDE SEQUENCE [LARGE SCALE GENOMIC DNA]</scope>
    <source>
        <strain evidence="12 13">RN42</strain>
    </source>
</reference>
<dbReference type="GO" id="GO:0032210">
    <property type="term" value="P:regulation of telomere maintenance via telomerase"/>
    <property type="evidence" value="ECO:0007669"/>
    <property type="project" value="TreeGrafter"/>
</dbReference>
<evidence type="ECO:0000256" key="1">
    <source>
        <dbReference type="ARBA" id="ARBA00004123"/>
    </source>
</evidence>
<evidence type="ECO:0000256" key="5">
    <source>
        <dbReference type="ARBA" id="ARBA00022454"/>
    </source>
</evidence>
<organism evidence="12 13">
    <name type="scientific">Ascobolus immersus RN42</name>
    <dbReference type="NCBI Taxonomy" id="1160509"/>
    <lineage>
        <taxon>Eukaryota</taxon>
        <taxon>Fungi</taxon>
        <taxon>Dikarya</taxon>
        <taxon>Ascomycota</taxon>
        <taxon>Pezizomycotina</taxon>
        <taxon>Pezizomycetes</taxon>
        <taxon>Pezizales</taxon>
        <taxon>Ascobolaceae</taxon>
        <taxon>Ascobolus</taxon>
    </lineage>
</organism>
<dbReference type="FunFam" id="2.40.50.140:FF:000303">
    <property type="entry name" value="Protection of telomeres protein 1"/>
    <property type="match status" value="1"/>
</dbReference>
<feature type="compositionally biased region" description="Basic and acidic residues" evidence="10">
    <location>
        <begin position="467"/>
        <end position="479"/>
    </location>
</feature>
<evidence type="ECO:0000259" key="11">
    <source>
        <dbReference type="SMART" id="SM00976"/>
    </source>
</evidence>